<evidence type="ECO:0000313" key="2">
    <source>
        <dbReference type="EMBL" id="KKK78237.1"/>
    </source>
</evidence>
<accession>A0A0F8Y9Y3</accession>
<sequence>MSEQGGKLFRLADHPRFKPSTKDPELVEVAPGAWLTRAEIEELEIPEVPDPERDIDWENEGIPLTPCEGCKYAEDRRTALLKYILGAPELSDLKCSVKAFGRCELLNPEGSCDDFDVDIFYS</sequence>
<name>A0A0F8Y9Y3_9ZZZZ</name>
<organism evidence="2">
    <name type="scientific">marine sediment metagenome</name>
    <dbReference type="NCBI Taxonomy" id="412755"/>
    <lineage>
        <taxon>unclassified sequences</taxon>
        <taxon>metagenomes</taxon>
        <taxon>ecological metagenomes</taxon>
    </lineage>
</organism>
<reference evidence="2" key="1">
    <citation type="journal article" date="2015" name="Nature">
        <title>Complex archaea that bridge the gap between prokaryotes and eukaryotes.</title>
        <authorList>
            <person name="Spang A."/>
            <person name="Saw J.H."/>
            <person name="Jorgensen S.L."/>
            <person name="Zaremba-Niedzwiedzka K."/>
            <person name="Martijn J."/>
            <person name="Lind A.E."/>
            <person name="van Eijk R."/>
            <person name="Schleper C."/>
            <person name="Guy L."/>
            <person name="Ettema T.J."/>
        </authorList>
    </citation>
    <scope>NUCLEOTIDE SEQUENCE</scope>
</reference>
<comment type="caution">
    <text evidence="2">The sequence shown here is derived from an EMBL/GenBank/DDBJ whole genome shotgun (WGS) entry which is preliminary data.</text>
</comment>
<protein>
    <submittedName>
        <fullName evidence="2">Uncharacterized protein</fullName>
    </submittedName>
</protein>
<dbReference type="AlphaFoldDB" id="A0A0F8Y9Y3"/>
<gene>
    <name evidence="2" type="ORF">LCGC14_2845560</name>
</gene>
<evidence type="ECO:0000256" key="1">
    <source>
        <dbReference type="SAM" id="MobiDB-lite"/>
    </source>
</evidence>
<feature type="region of interest" description="Disordered" evidence="1">
    <location>
        <begin position="1"/>
        <end position="23"/>
    </location>
</feature>
<feature type="compositionally biased region" description="Basic and acidic residues" evidence="1">
    <location>
        <begin position="10"/>
        <end position="23"/>
    </location>
</feature>
<dbReference type="EMBL" id="LAZR01054582">
    <property type="protein sequence ID" value="KKK78237.1"/>
    <property type="molecule type" value="Genomic_DNA"/>
</dbReference>
<proteinExistence type="predicted"/>